<reference evidence="1 2" key="1">
    <citation type="submission" date="2023-02" db="EMBL/GenBank/DDBJ databases">
        <title>LHISI_Scaffold_Assembly.</title>
        <authorList>
            <person name="Stuart O.P."/>
            <person name="Cleave R."/>
            <person name="Magrath M.J.L."/>
            <person name="Mikheyev A.S."/>
        </authorList>
    </citation>
    <scope>NUCLEOTIDE SEQUENCE [LARGE SCALE GENOMIC DNA]</scope>
    <source>
        <strain evidence="1">Daus_M_001</strain>
        <tissue evidence="1">Leg muscle</tissue>
    </source>
</reference>
<dbReference type="PANTHER" id="PTHR33198:SF19">
    <property type="entry name" value="CCHC-TYPE DOMAIN-CONTAINING PROTEIN"/>
    <property type="match status" value="1"/>
</dbReference>
<dbReference type="Proteomes" id="UP001159363">
    <property type="component" value="Chromosome 1"/>
</dbReference>
<organism evidence="1 2">
    <name type="scientific">Dryococelus australis</name>
    <dbReference type="NCBI Taxonomy" id="614101"/>
    <lineage>
        <taxon>Eukaryota</taxon>
        <taxon>Metazoa</taxon>
        <taxon>Ecdysozoa</taxon>
        <taxon>Arthropoda</taxon>
        <taxon>Hexapoda</taxon>
        <taxon>Insecta</taxon>
        <taxon>Pterygota</taxon>
        <taxon>Neoptera</taxon>
        <taxon>Polyneoptera</taxon>
        <taxon>Phasmatodea</taxon>
        <taxon>Verophasmatodea</taxon>
        <taxon>Anareolatae</taxon>
        <taxon>Phasmatidae</taxon>
        <taxon>Eurycanthinae</taxon>
        <taxon>Dryococelus</taxon>
    </lineage>
</organism>
<evidence type="ECO:0008006" key="3">
    <source>
        <dbReference type="Google" id="ProtNLM"/>
    </source>
</evidence>
<proteinExistence type="predicted"/>
<evidence type="ECO:0000313" key="2">
    <source>
        <dbReference type="Proteomes" id="UP001159363"/>
    </source>
</evidence>
<gene>
    <name evidence="1" type="ORF">PR048_001140</name>
</gene>
<dbReference type="EMBL" id="JARBHB010000001">
    <property type="protein sequence ID" value="KAJ8895802.1"/>
    <property type="molecule type" value="Genomic_DNA"/>
</dbReference>
<name>A0ABQ9IGK4_9NEOP</name>
<accession>A0ABQ9IGK4</accession>
<evidence type="ECO:0000313" key="1">
    <source>
        <dbReference type="EMBL" id="KAJ8895802.1"/>
    </source>
</evidence>
<protein>
    <recommendedName>
        <fullName evidence="3">Retrotransposon gag domain-containing protein</fullName>
    </recommendedName>
</protein>
<keyword evidence="2" id="KW-1185">Reference proteome</keyword>
<sequence length="180" mass="20793">MFFFTARLYQYFVVNGIKEAAKGPLFITYIGPRMYSILKSIFVPVNPNTKNFQELLEVLTKHFLPARNITVEQFRFHKRDQQANDSVSQYIVKLKNLAKSCAFGQFLADVLRDHLVCRLKYEVLSVNLHYLVCVIVTTMEQAALQTNLFQSALQDKEIVIPEADHRVTAQQKGSWQCCIK</sequence>
<dbReference type="PANTHER" id="PTHR33198">
    <property type="entry name" value="ANK_REP_REGION DOMAIN-CONTAINING PROTEIN-RELATED"/>
    <property type="match status" value="1"/>
</dbReference>
<comment type="caution">
    <text evidence="1">The sequence shown here is derived from an EMBL/GenBank/DDBJ whole genome shotgun (WGS) entry which is preliminary data.</text>
</comment>